<name>A0ABV0N5C5_9TELE</name>
<keyword evidence="3" id="KW-1185">Reference proteome</keyword>
<evidence type="ECO:0000313" key="3">
    <source>
        <dbReference type="Proteomes" id="UP001476798"/>
    </source>
</evidence>
<sequence>MLHRCTHQAEVDPDSEDTGVETLVDPESNNMTKRSIAGGVDNQDIKNDAVFIPLHGTPDHQGEPCRCHNNHEQCKTLHQFNTTVAILRIPARCPSTRGSGVLLQK</sequence>
<proteinExistence type="predicted"/>
<dbReference type="Proteomes" id="UP001476798">
    <property type="component" value="Unassembled WGS sequence"/>
</dbReference>
<protein>
    <submittedName>
        <fullName evidence="2">Uncharacterized protein</fullName>
    </submittedName>
</protein>
<gene>
    <name evidence="2" type="ORF">GOODEAATRI_029981</name>
</gene>
<reference evidence="2 3" key="1">
    <citation type="submission" date="2021-06" db="EMBL/GenBank/DDBJ databases">
        <authorList>
            <person name="Palmer J.M."/>
        </authorList>
    </citation>
    <scope>NUCLEOTIDE SEQUENCE [LARGE SCALE GENOMIC DNA]</scope>
    <source>
        <strain evidence="2 3">GA_2019</strain>
        <tissue evidence="2">Muscle</tissue>
    </source>
</reference>
<feature type="region of interest" description="Disordered" evidence="1">
    <location>
        <begin position="1"/>
        <end position="40"/>
    </location>
</feature>
<comment type="caution">
    <text evidence="2">The sequence shown here is derived from an EMBL/GenBank/DDBJ whole genome shotgun (WGS) entry which is preliminary data.</text>
</comment>
<evidence type="ECO:0000313" key="2">
    <source>
        <dbReference type="EMBL" id="MEQ2166599.1"/>
    </source>
</evidence>
<dbReference type="EMBL" id="JAHRIO010024589">
    <property type="protein sequence ID" value="MEQ2166599.1"/>
    <property type="molecule type" value="Genomic_DNA"/>
</dbReference>
<organism evidence="2 3">
    <name type="scientific">Goodea atripinnis</name>
    <dbReference type="NCBI Taxonomy" id="208336"/>
    <lineage>
        <taxon>Eukaryota</taxon>
        <taxon>Metazoa</taxon>
        <taxon>Chordata</taxon>
        <taxon>Craniata</taxon>
        <taxon>Vertebrata</taxon>
        <taxon>Euteleostomi</taxon>
        <taxon>Actinopterygii</taxon>
        <taxon>Neopterygii</taxon>
        <taxon>Teleostei</taxon>
        <taxon>Neoteleostei</taxon>
        <taxon>Acanthomorphata</taxon>
        <taxon>Ovalentaria</taxon>
        <taxon>Atherinomorphae</taxon>
        <taxon>Cyprinodontiformes</taxon>
        <taxon>Goodeidae</taxon>
        <taxon>Goodea</taxon>
    </lineage>
</organism>
<evidence type="ECO:0000256" key="1">
    <source>
        <dbReference type="SAM" id="MobiDB-lite"/>
    </source>
</evidence>
<accession>A0ABV0N5C5</accession>